<dbReference type="RefSeq" id="WP_184948704.1">
    <property type="nucleotide sequence ID" value="NZ_JACHJJ010000046.1"/>
</dbReference>
<evidence type="ECO:0000256" key="1">
    <source>
        <dbReference type="SAM" id="MobiDB-lite"/>
    </source>
</evidence>
<proteinExistence type="predicted"/>
<protein>
    <recommendedName>
        <fullName evidence="2">Deoxyribonuclease NucA/NucB domain-containing protein</fullName>
    </recommendedName>
</protein>
<dbReference type="Pfam" id="PF14040">
    <property type="entry name" value="DNase_NucA_NucB"/>
    <property type="match status" value="1"/>
</dbReference>
<keyword evidence="4" id="KW-1185">Reference proteome</keyword>
<organism evidence="3 4">
    <name type="scientific">Planomonospora venezuelensis</name>
    <dbReference type="NCBI Taxonomy" id="1999"/>
    <lineage>
        <taxon>Bacteria</taxon>
        <taxon>Bacillati</taxon>
        <taxon>Actinomycetota</taxon>
        <taxon>Actinomycetes</taxon>
        <taxon>Streptosporangiales</taxon>
        <taxon>Streptosporangiaceae</taxon>
        <taxon>Planomonospora</taxon>
    </lineage>
</organism>
<sequence>MARWGKGIPTNDLIAPSFRCDWKLNGKFGEQHKGGCINIRADRVFVMSKSGNHNFRFVIEHIEDALNQNRNADTFPPFRPGDTTKGREDVKYPPIKGPTGTEQKKIISGNYAAPPNTPEGYPLWRGADDNEDVNRAVFSRHTIYVPGDDDFPLLGSTGNYCKYYNKDLYLKYGNKQLVDNGALQCDEYPFASTEQGAAIDKINYSVRAVFTSHNREHGKALQAFYGEYRLITYDPDKTPTKVGDPFWVKIVD</sequence>
<dbReference type="Proteomes" id="UP000562352">
    <property type="component" value="Unassembled WGS sequence"/>
</dbReference>
<evidence type="ECO:0000259" key="2">
    <source>
        <dbReference type="Pfam" id="PF14040"/>
    </source>
</evidence>
<gene>
    <name evidence="3" type="ORF">FHS22_007332</name>
</gene>
<feature type="domain" description="Deoxyribonuclease NucA/NucB" evidence="2">
    <location>
        <begin position="180"/>
        <end position="230"/>
    </location>
</feature>
<feature type="region of interest" description="Disordered" evidence="1">
    <location>
        <begin position="70"/>
        <end position="99"/>
    </location>
</feature>
<dbReference type="InterPro" id="IPR029476">
    <property type="entry name" value="DNase_NucA_NucB"/>
</dbReference>
<comment type="caution">
    <text evidence="3">The sequence shown here is derived from an EMBL/GenBank/DDBJ whole genome shotgun (WGS) entry which is preliminary data.</text>
</comment>
<evidence type="ECO:0000313" key="3">
    <source>
        <dbReference type="EMBL" id="MBB5968014.1"/>
    </source>
</evidence>
<dbReference type="EMBL" id="JACHJJ010000046">
    <property type="protein sequence ID" value="MBB5968014.1"/>
    <property type="molecule type" value="Genomic_DNA"/>
</dbReference>
<dbReference type="AlphaFoldDB" id="A0A841DI23"/>
<evidence type="ECO:0000313" key="4">
    <source>
        <dbReference type="Proteomes" id="UP000562352"/>
    </source>
</evidence>
<name>A0A841DI23_PLAVE</name>
<reference evidence="3 4" key="1">
    <citation type="submission" date="2020-08" db="EMBL/GenBank/DDBJ databases">
        <title>Genomic Encyclopedia of Type Strains, Phase III (KMG-III): the genomes of soil and plant-associated and newly described type strains.</title>
        <authorList>
            <person name="Whitman W."/>
        </authorList>
    </citation>
    <scope>NUCLEOTIDE SEQUENCE [LARGE SCALE GENOMIC DNA]</scope>
    <source>
        <strain evidence="3 4">CECT 3303</strain>
    </source>
</reference>
<accession>A0A841DI23</accession>
<feature type="compositionally biased region" description="Basic and acidic residues" evidence="1">
    <location>
        <begin position="82"/>
        <end position="91"/>
    </location>
</feature>